<dbReference type="EMBL" id="LR797308">
    <property type="protein sequence ID" value="CAB4202041.1"/>
    <property type="molecule type" value="Genomic_DNA"/>
</dbReference>
<name>A0A6J5RUH5_9CAUD</name>
<accession>A0A6J5RUH5</accession>
<gene>
    <name evidence="1" type="ORF">UFOVP1361_33</name>
</gene>
<protein>
    <submittedName>
        <fullName evidence="1">Uncharacterized protein</fullName>
    </submittedName>
</protein>
<reference evidence="1" key="1">
    <citation type="submission" date="2020-05" db="EMBL/GenBank/DDBJ databases">
        <authorList>
            <person name="Chiriac C."/>
            <person name="Salcher M."/>
            <person name="Ghai R."/>
            <person name="Kavagutti S V."/>
        </authorList>
    </citation>
    <scope>NUCLEOTIDE SEQUENCE</scope>
</reference>
<proteinExistence type="predicted"/>
<evidence type="ECO:0000313" key="1">
    <source>
        <dbReference type="EMBL" id="CAB4202041.1"/>
    </source>
</evidence>
<organism evidence="1">
    <name type="scientific">uncultured Caudovirales phage</name>
    <dbReference type="NCBI Taxonomy" id="2100421"/>
    <lineage>
        <taxon>Viruses</taxon>
        <taxon>Duplodnaviria</taxon>
        <taxon>Heunggongvirae</taxon>
        <taxon>Uroviricota</taxon>
        <taxon>Caudoviricetes</taxon>
        <taxon>Peduoviridae</taxon>
        <taxon>Maltschvirus</taxon>
        <taxon>Maltschvirus maltsch</taxon>
    </lineage>
</organism>
<sequence length="43" mass="5158">MNEYSETENILKDVEEIRWNLTKINKLLEDILHQAKVDKKEGE</sequence>